<evidence type="ECO:0000313" key="2">
    <source>
        <dbReference type="EMBL" id="VFK50700.1"/>
    </source>
</evidence>
<reference evidence="1" key="1">
    <citation type="submission" date="2019-02" db="EMBL/GenBank/DDBJ databases">
        <authorList>
            <person name="Gruber-Vodicka R. H."/>
            <person name="Seah K. B. B."/>
        </authorList>
    </citation>
    <scope>NUCLEOTIDE SEQUENCE</scope>
    <source>
        <strain evidence="2">BECK_BZ123</strain>
        <strain evidence="1">BECK_BZ125</strain>
    </source>
</reference>
<accession>A0A450Z316</accession>
<sequence>MLKELDPGSWKPGEGGELKGGVSCEYYKLTHDSRVIHEIDVPNMVRVIDGVDQLEQTRVNLGL</sequence>
<name>A0A450Z316_9GAMM</name>
<dbReference type="Pfam" id="PF04985">
    <property type="entry name" value="Phage_tube"/>
    <property type="match status" value="1"/>
</dbReference>
<dbReference type="AlphaFoldDB" id="A0A450Z316"/>
<dbReference type="EMBL" id="CAADFT010000105">
    <property type="protein sequence ID" value="VFK48184.1"/>
    <property type="molecule type" value="Genomic_DNA"/>
</dbReference>
<proteinExistence type="predicted"/>
<gene>
    <name evidence="2" type="ORF">BECKTC1821D_GA0114238_111714</name>
    <name evidence="1" type="ORF">BECKTC1821E_GA0114239_11056</name>
</gene>
<evidence type="ECO:0000313" key="1">
    <source>
        <dbReference type="EMBL" id="VFK48184.1"/>
    </source>
</evidence>
<dbReference type="InterPro" id="IPR006498">
    <property type="entry name" value="Tail_tube"/>
</dbReference>
<protein>
    <recommendedName>
        <fullName evidence="3">Phage tail tube protein FII</fullName>
    </recommendedName>
</protein>
<dbReference type="EMBL" id="CAADFS010000117">
    <property type="protein sequence ID" value="VFK50700.1"/>
    <property type="molecule type" value="Genomic_DNA"/>
</dbReference>
<evidence type="ECO:0008006" key="3">
    <source>
        <dbReference type="Google" id="ProtNLM"/>
    </source>
</evidence>
<organism evidence="1">
    <name type="scientific">Candidatus Kentrum sp. TC</name>
    <dbReference type="NCBI Taxonomy" id="2126339"/>
    <lineage>
        <taxon>Bacteria</taxon>
        <taxon>Pseudomonadati</taxon>
        <taxon>Pseudomonadota</taxon>
        <taxon>Gammaproteobacteria</taxon>
        <taxon>Candidatus Kentrum</taxon>
    </lineage>
</organism>